<keyword evidence="3" id="KW-0472">Membrane</keyword>
<keyword evidence="3" id="KW-0812">Transmembrane</keyword>
<accession>A0ABV6NIG5</accession>
<dbReference type="Proteomes" id="UP001589833">
    <property type="component" value="Unassembled WGS sequence"/>
</dbReference>
<evidence type="ECO:0000256" key="2">
    <source>
        <dbReference type="ARBA" id="ARBA00022448"/>
    </source>
</evidence>
<dbReference type="InterPro" id="IPR006059">
    <property type="entry name" value="SBP"/>
</dbReference>
<dbReference type="PANTHER" id="PTHR43649:SF29">
    <property type="entry name" value="OSMOPROTECTIVE COMPOUNDS-BINDING PROTEIN GGTB"/>
    <property type="match status" value="1"/>
</dbReference>
<dbReference type="EMBL" id="JBHLTR010000031">
    <property type="protein sequence ID" value="MFC0560555.1"/>
    <property type="molecule type" value="Genomic_DNA"/>
</dbReference>
<reference evidence="4 5" key="1">
    <citation type="submission" date="2024-09" db="EMBL/GenBank/DDBJ databases">
        <authorList>
            <person name="Sun Q."/>
            <person name="Mori K."/>
        </authorList>
    </citation>
    <scope>NUCLEOTIDE SEQUENCE [LARGE SCALE GENOMIC DNA]</scope>
    <source>
        <strain evidence="4 5">NCAIM B.02301</strain>
    </source>
</reference>
<gene>
    <name evidence="4" type="ORF">ACFFH4_16310</name>
</gene>
<keyword evidence="3" id="KW-1133">Transmembrane helix</keyword>
<evidence type="ECO:0000313" key="5">
    <source>
        <dbReference type="Proteomes" id="UP001589833"/>
    </source>
</evidence>
<sequence length="432" mass="49278">MKLCEGLLILIFYIFIMFIAGCSKEIRDEQGDLQVEEEDRTIVYLSSRNEDQGQPRVVMPLSREFEKKHPKVNIELQTVAQNDLMQTIQLLAASNDLPEMFAFESGHTEQMYEANLILDVEETFKTLGLYENLNPTVVDLLKRQSGEGKGLYAVPVELNIEGFWYNQFIFEQAGLEIPKTWDEMMDVSDSLTSEGIQPFAVAGQMGSSFTRLINAYVVRKYGFDVMERVHRGELDLMDEGFMEAAQIVQLMNAKGYFGERVNAVDYEAALSMFLNGQAAMLYMGSWVLSDFNDEEINHIGVENIGFFNVPLIRDGVGTFDDYMMNAGLVMAISKEKYDEEVGEWLKYIFSNYSERALSEHGMISGFIVDDVPEYMSPVTKITIDEMNKMKNGALWFEAKFDEQTSEKARYHAQLLVNGELTPEQYLSSLKND</sequence>
<feature type="transmembrane region" description="Helical" evidence="3">
    <location>
        <begin position="6"/>
        <end position="23"/>
    </location>
</feature>
<keyword evidence="5" id="KW-1185">Reference proteome</keyword>
<evidence type="ECO:0000256" key="3">
    <source>
        <dbReference type="SAM" id="Phobius"/>
    </source>
</evidence>
<keyword evidence="2" id="KW-0813">Transport</keyword>
<comment type="caution">
    <text evidence="4">The sequence shown here is derived from an EMBL/GenBank/DDBJ whole genome shotgun (WGS) entry which is preliminary data.</text>
</comment>
<proteinExistence type="inferred from homology"/>
<dbReference type="PANTHER" id="PTHR43649">
    <property type="entry name" value="ARABINOSE-BINDING PROTEIN-RELATED"/>
    <property type="match status" value="1"/>
</dbReference>
<name>A0ABV6NIG5_9BACI</name>
<comment type="similarity">
    <text evidence="1">Belongs to the bacterial solute-binding protein 1 family.</text>
</comment>
<dbReference type="RefSeq" id="WP_273844305.1">
    <property type="nucleotide sequence ID" value="NZ_JAQQWT010000008.1"/>
</dbReference>
<evidence type="ECO:0000256" key="1">
    <source>
        <dbReference type="ARBA" id="ARBA00008520"/>
    </source>
</evidence>
<organism evidence="4 5">
    <name type="scientific">Halalkalibacter alkalisediminis</name>
    <dbReference type="NCBI Taxonomy" id="935616"/>
    <lineage>
        <taxon>Bacteria</taxon>
        <taxon>Bacillati</taxon>
        <taxon>Bacillota</taxon>
        <taxon>Bacilli</taxon>
        <taxon>Bacillales</taxon>
        <taxon>Bacillaceae</taxon>
        <taxon>Halalkalibacter</taxon>
    </lineage>
</organism>
<dbReference type="InterPro" id="IPR050490">
    <property type="entry name" value="Bact_solute-bd_prot1"/>
</dbReference>
<dbReference type="PROSITE" id="PS51257">
    <property type="entry name" value="PROKAR_LIPOPROTEIN"/>
    <property type="match status" value="1"/>
</dbReference>
<protein>
    <submittedName>
        <fullName evidence="4">ABC transporter substrate-binding protein</fullName>
    </submittedName>
</protein>
<dbReference type="SUPFAM" id="SSF53850">
    <property type="entry name" value="Periplasmic binding protein-like II"/>
    <property type="match status" value="1"/>
</dbReference>
<evidence type="ECO:0000313" key="4">
    <source>
        <dbReference type="EMBL" id="MFC0560555.1"/>
    </source>
</evidence>
<dbReference type="Pfam" id="PF01547">
    <property type="entry name" value="SBP_bac_1"/>
    <property type="match status" value="1"/>
</dbReference>
<dbReference type="Gene3D" id="3.40.190.10">
    <property type="entry name" value="Periplasmic binding protein-like II"/>
    <property type="match status" value="2"/>
</dbReference>